<dbReference type="KEGG" id="cint:HZF06_09455"/>
<gene>
    <name evidence="1" type="ORF">HZF06_09455</name>
</gene>
<organism evidence="1 2">
    <name type="scientific">Clostridium intestinale</name>
    <dbReference type="NCBI Taxonomy" id="36845"/>
    <lineage>
        <taxon>Bacteria</taxon>
        <taxon>Bacillati</taxon>
        <taxon>Bacillota</taxon>
        <taxon>Clostridia</taxon>
        <taxon>Eubacteriales</taxon>
        <taxon>Clostridiaceae</taxon>
        <taxon>Clostridium</taxon>
    </lineage>
</organism>
<dbReference type="Proteomes" id="UP000512286">
    <property type="component" value="Chromosome"/>
</dbReference>
<evidence type="ECO:0000313" key="2">
    <source>
        <dbReference type="Proteomes" id="UP000512286"/>
    </source>
</evidence>
<accession>A0A7D6VWS8</accession>
<dbReference type="RefSeq" id="WP_181603311.1">
    <property type="nucleotide sequence ID" value="NZ_CP059378.1"/>
</dbReference>
<protein>
    <submittedName>
        <fullName evidence="1">Uncharacterized protein</fullName>
    </submittedName>
</protein>
<dbReference type="AlphaFoldDB" id="A0A7D6VWS8"/>
<dbReference type="EMBL" id="CP059378">
    <property type="protein sequence ID" value="QLY81790.1"/>
    <property type="molecule type" value="Genomic_DNA"/>
</dbReference>
<reference evidence="1 2" key="1">
    <citation type="submission" date="2020-07" db="EMBL/GenBank/DDBJ databases">
        <title>Electron transfer.</title>
        <authorList>
            <person name="Huang L."/>
            <person name="Liu X."/>
            <person name="Zhou S."/>
        </authorList>
    </citation>
    <scope>NUCLEOTIDE SEQUENCE [LARGE SCALE GENOMIC DNA]</scope>
    <source>
        <strain evidence="1 2">Lx1</strain>
    </source>
</reference>
<evidence type="ECO:0000313" key="1">
    <source>
        <dbReference type="EMBL" id="QLY81790.1"/>
    </source>
</evidence>
<proteinExistence type="predicted"/>
<sequence length="142" mass="16286">MADTSRLNKVTEYIIEKLSNEFGIQLTKKKLRIGKSSVYKEFTGVSNDNKIVLFVCHHSGLTSGDNIPTAKLNSLFTKCYLLEKVNAEKKYIYFTNKDFYEIFRAKSNGIIENIELKLFNGLPVEYENILSEVIRNASKEMS</sequence>
<name>A0A7D6VWS8_9CLOT</name>